<dbReference type="AlphaFoldDB" id="A0A2N9YBZ5"/>
<dbReference type="InterPro" id="IPR035979">
    <property type="entry name" value="RBD_domain_sf"/>
</dbReference>
<dbReference type="Proteomes" id="UP000234271">
    <property type="component" value="Chromosome"/>
</dbReference>
<evidence type="ECO:0000313" key="3">
    <source>
        <dbReference type="Proteomes" id="UP000234271"/>
    </source>
</evidence>
<sequence length="106" mass="12116">MSTKGEKWFFIHYLVKILMQPTMNLIISNFPPSVTPKEIEDIFKHHGAETEVELYREGNPNSVLAIVKIKGANLAVTSRIARRLKGQLWKGRTLYSYAPLFLKGDI</sequence>
<dbReference type="Pfam" id="PF00076">
    <property type="entry name" value="RRM_1"/>
    <property type="match status" value="1"/>
</dbReference>
<proteinExistence type="predicted"/>
<dbReference type="InterPro" id="IPR012677">
    <property type="entry name" value="Nucleotide-bd_a/b_plait_sf"/>
</dbReference>
<dbReference type="EMBL" id="CP018889">
    <property type="protein sequence ID" value="AUI67966.2"/>
    <property type="molecule type" value="Genomic_DNA"/>
</dbReference>
<reference evidence="3" key="1">
    <citation type="submission" date="2016-12" db="EMBL/GenBank/DDBJ databases">
        <title>Complete Genome Sequence of Beggiatoa leptomitiformis D-401.</title>
        <authorList>
            <person name="Fomenkov A."/>
            <person name="Vincze T."/>
            <person name="Grabovich M."/>
            <person name="Anton B.P."/>
            <person name="Dubinina G."/>
            <person name="Orlova M."/>
            <person name="Belousova E."/>
            <person name="Roberts R.J."/>
        </authorList>
    </citation>
    <scope>NUCLEOTIDE SEQUENCE [LARGE SCALE GENOMIC DNA]</scope>
    <source>
        <strain evidence="3">D-401</strain>
    </source>
</reference>
<organism evidence="2 3">
    <name type="scientific">Beggiatoa leptomitoformis</name>
    <dbReference type="NCBI Taxonomy" id="288004"/>
    <lineage>
        <taxon>Bacteria</taxon>
        <taxon>Pseudomonadati</taxon>
        <taxon>Pseudomonadota</taxon>
        <taxon>Gammaproteobacteria</taxon>
        <taxon>Thiotrichales</taxon>
        <taxon>Thiotrichaceae</taxon>
        <taxon>Beggiatoa</taxon>
    </lineage>
</organism>
<evidence type="ECO:0000259" key="1">
    <source>
        <dbReference type="Pfam" id="PF00076"/>
    </source>
</evidence>
<dbReference type="OrthoDB" id="9181154at2"/>
<dbReference type="RefSeq" id="WP_083991391.1">
    <property type="nucleotide sequence ID" value="NZ_CP012373.2"/>
</dbReference>
<gene>
    <name evidence="2" type="ORF">BLE401_04120</name>
</gene>
<dbReference type="SUPFAM" id="SSF54928">
    <property type="entry name" value="RNA-binding domain, RBD"/>
    <property type="match status" value="1"/>
</dbReference>
<dbReference type="GO" id="GO:0003723">
    <property type="term" value="F:RNA binding"/>
    <property type="evidence" value="ECO:0007669"/>
    <property type="project" value="InterPro"/>
</dbReference>
<protein>
    <recommendedName>
        <fullName evidence="1">RRM domain-containing protein</fullName>
    </recommendedName>
</protein>
<feature type="domain" description="RRM" evidence="1">
    <location>
        <begin position="25"/>
        <end position="68"/>
    </location>
</feature>
<evidence type="ECO:0000313" key="2">
    <source>
        <dbReference type="EMBL" id="AUI67966.2"/>
    </source>
</evidence>
<name>A0A2N9YBZ5_9GAMM</name>
<accession>A0A2N9YBZ5</accession>
<dbReference type="Gene3D" id="3.30.70.330">
    <property type="match status" value="1"/>
</dbReference>
<keyword evidence="3" id="KW-1185">Reference proteome</keyword>
<dbReference type="InterPro" id="IPR000504">
    <property type="entry name" value="RRM_dom"/>
</dbReference>